<accession>A0A9P5MRD1</accession>
<dbReference type="Proteomes" id="UP000759537">
    <property type="component" value="Unassembled WGS sequence"/>
</dbReference>
<gene>
    <name evidence="1" type="ORF">DFH94DRAFT_761862</name>
</gene>
<dbReference type="EMBL" id="WHVB01000017">
    <property type="protein sequence ID" value="KAF8474384.1"/>
    <property type="molecule type" value="Genomic_DNA"/>
</dbReference>
<evidence type="ECO:0000313" key="2">
    <source>
        <dbReference type="Proteomes" id="UP000759537"/>
    </source>
</evidence>
<name>A0A9P5MRD1_9AGAM</name>
<protein>
    <submittedName>
        <fullName evidence="1">Uncharacterized protein</fullName>
    </submittedName>
</protein>
<reference evidence="1" key="1">
    <citation type="submission" date="2019-10" db="EMBL/GenBank/DDBJ databases">
        <authorList>
            <consortium name="DOE Joint Genome Institute"/>
            <person name="Kuo A."/>
            <person name="Miyauchi S."/>
            <person name="Kiss E."/>
            <person name="Drula E."/>
            <person name="Kohler A."/>
            <person name="Sanchez-Garcia M."/>
            <person name="Andreopoulos B."/>
            <person name="Barry K.W."/>
            <person name="Bonito G."/>
            <person name="Buee M."/>
            <person name="Carver A."/>
            <person name="Chen C."/>
            <person name="Cichocki N."/>
            <person name="Clum A."/>
            <person name="Culley D."/>
            <person name="Crous P.W."/>
            <person name="Fauchery L."/>
            <person name="Girlanda M."/>
            <person name="Hayes R."/>
            <person name="Keri Z."/>
            <person name="LaButti K."/>
            <person name="Lipzen A."/>
            <person name="Lombard V."/>
            <person name="Magnuson J."/>
            <person name="Maillard F."/>
            <person name="Morin E."/>
            <person name="Murat C."/>
            <person name="Nolan M."/>
            <person name="Ohm R."/>
            <person name="Pangilinan J."/>
            <person name="Pereira M."/>
            <person name="Perotto S."/>
            <person name="Peter M."/>
            <person name="Riley R."/>
            <person name="Sitrit Y."/>
            <person name="Stielow B."/>
            <person name="Szollosi G."/>
            <person name="Zifcakova L."/>
            <person name="Stursova M."/>
            <person name="Spatafora J.W."/>
            <person name="Tedersoo L."/>
            <person name="Vaario L.-M."/>
            <person name="Yamada A."/>
            <person name="Yan M."/>
            <person name="Wang P."/>
            <person name="Xu J."/>
            <person name="Bruns T."/>
            <person name="Baldrian P."/>
            <person name="Vilgalys R."/>
            <person name="Henrissat B."/>
            <person name="Grigoriev I.V."/>
            <person name="Hibbett D."/>
            <person name="Nagy L.G."/>
            <person name="Martin F.M."/>
        </authorList>
    </citation>
    <scope>NUCLEOTIDE SEQUENCE</scope>
    <source>
        <strain evidence="1">Prilba</strain>
    </source>
</reference>
<dbReference type="OrthoDB" id="3221795at2759"/>
<keyword evidence="2" id="KW-1185">Reference proteome</keyword>
<proteinExistence type="predicted"/>
<evidence type="ECO:0000313" key="1">
    <source>
        <dbReference type="EMBL" id="KAF8474384.1"/>
    </source>
</evidence>
<sequence>MPGSTRGRSMIGYHKSRLPSDIQLHMDPQQNIPHDLLVDGYTAQMFGPLDADVYYVSLLKRERRHIQWRTSAGITDTFLAAPPPGLASDQHDWVIDHVVRATGPVIPQKIWAPRKPSDKVRRVDFEQLQPPIFFIHDNGRDLGLPLIGAAGGNCMHLRDAEIAVRYGGAHAQIRINWRGYEHLDWNEQISMQMRTGARESIPLETFAKHVGRKVMKFMETAKHESYNGDQRYLIGDDHITPRDIILIGTVQVSQGSWMPILQLNDCNWFVRMM</sequence>
<organism evidence="1 2">
    <name type="scientific">Russula ochroleuca</name>
    <dbReference type="NCBI Taxonomy" id="152965"/>
    <lineage>
        <taxon>Eukaryota</taxon>
        <taxon>Fungi</taxon>
        <taxon>Dikarya</taxon>
        <taxon>Basidiomycota</taxon>
        <taxon>Agaricomycotina</taxon>
        <taxon>Agaricomycetes</taxon>
        <taxon>Russulales</taxon>
        <taxon>Russulaceae</taxon>
        <taxon>Russula</taxon>
    </lineage>
</organism>
<comment type="caution">
    <text evidence="1">The sequence shown here is derived from an EMBL/GenBank/DDBJ whole genome shotgun (WGS) entry which is preliminary data.</text>
</comment>
<reference evidence="1" key="2">
    <citation type="journal article" date="2020" name="Nat. Commun.">
        <title>Large-scale genome sequencing of mycorrhizal fungi provides insights into the early evolution of symbiotic traits.</title>
        <authorList>
            <person name="Miyauchi S."/>
            <person name="Kiss E."/>
            <person name="Kuo A."/>
            <person name="Drula E."/>
            <person name="Kohler A."/>
            <person name="Sanchez-Garcia M."/>
            <person name="Morin E."/>
            <person name="Andreopoulos B."/>
            <person name="Barry K.W."/>
            <person name="Bonito G."/>
            <person name="Buee M."/>
            <person name="Carver A."/>
            <person name="Chen C."/>
            <person name="Cichocki N."/>
            <person name="Clum A."/>
            <person name="Culley D."/>
            <person name="Crous P.W."/>
            <person name="Fauchery L."/>
            <person name="Girlanda M."/>
            <person name="Hayes R.D."/>
            <person name="Keri Z."/>
            <person name="LaButti K."/>
            <person name="Lipzen A."/>
            <person name="Lombard V."/>
            <person name="Magnuson J."/>
            <person name="Maillard F."/>
            <person name="Murat C."/>
            <person name="Nolan M."/>
            <person name="Ohm R.A."/>
            <person name="Pangilinan J."/>
            <person name="Pereira M.F."/>
            <person name="Perotto S."/>
            <person name="Peter M."/>
            <person name="Pfister S."/>
            <person name="Riley R."/>
            <person name="Sitrit Y."/>
            <person name="Stielow J.B."/>
            <person name="Szollosi G."/>
            <person name="Zifcakova L."/>
            <person name="Stursova M."/>
            <person name="Spatafora J.W."/>
            <person name="Tedersoo L."/>
            <person name="Vaario L.M."/>
            <person name="Yamada A."/>
            <person name="Yan M."/>
            <person name="Wang P."/>
            <person name="Xu J."/>
            <person name="Bruns T."/>
            <person name="Baldrian P."/>
            <person name="Vilgalys R."/>
            <person name="Dunand C."/>
            <person name="Henrissat B."/>
            <person name="Grigoriev I.V."/>
            <person name="Hibbett D."/>
            <person name="Nagy L.G."/>
            <person name="Martin F.M."/>
        </authorList>
    </citation>
    <scope>NUCLEOTIDE SEQUENCE</scope>
    <source>
        <strain evidence="1">Prilba</strain>
    </source>
</reference>
<dbReference type="AlphaFoldDB" id="A0A9P5MRD1"/>